<feature type="region of interest" description="Disordered" evidence="1">
    <location>
        <begin position="91"/>
        <end position="116"/>
    </location>
</feature>
<keyword evidence="3" id="KW-1185">Reference proteome</keyword>
<gene>
    <name evidence="2" type="ORF">SCF082_LOCUS33744</name>
</gene>
<sequence>GKHAHKWQKKGSQSAYAANDDDPDLQGYEEFYEVDEADAYFGDWPEDPEEVNYEEDELEEVLHQEDDMPDVDDPEWEEAYASYLDARHFAAQCPQKRTTPSNSASPTSKKSKGDHNALMVNFAMKDASSMPNGIHGTIDG</sequence>
<proteinExistence type="predicted"/>
<protein>
    <submittedName>
        <fullName evidence="2">Uncharacterized protein</fullName>
    </submittedName>
</protein>
<dbReference type="EMBL" id="CAXAMM010030231">
    <property type="protein sequence ID" value="CAK9066181.1"/>
    <property type="molecule type" value="Genomic_DNA"/>
</dbReference>
<evidence type="ECO:0000313" key="3">
    <source>
        <dbReference type="Proteomes" id="UP001642464"/>
    </source>
</evidence>
<feature type="region of interest" description="Disordered" evidence="1">
    <location>
        <begin position="1"/>
        <end position="26"/>
    </location>
</feature>
<organism evidence="2 3">
    <name type="scientific">Durusdinium trenchii</name>
    <dbReference type="NCBI Taxonomy" id="1381693"/>
    <lineage>
        <taxon>Eukaryota</taxon>
        <taxon>Sar</taxon>
        <taxon>Alveolata</taxon>
        <taxon>Dinophyceae</taxon>
        <taxon>Suessiales</taxon>
        <taxon>Symbiodiniaceae</taxon>
        <taxon>Durusdinium</taxon>
    </lineage>
</organism>
<evidence type="ECO:0000313" key="2">
    <source>
        <dbReference type="EMBL" id="CAK9066181.1"/>
    </source>
</evidence>
<feature type="compositionally biased region" description="Polar residues" evidence="1">
    <location>
        <begin position="95"/>
        <end position="108"/>
    </location>
</feature>
<accession>A0ABP0NRH1</accession>
<reference evidence="2 3" key="1">
    <citation type="submission" date="2024-02" db="EMBL/GenBank/DDBJ databases">
        <authorList>
            <person name="Chen Y."/>
            <person name="Shah S."/>
            <person name="Dougan E. K."/>
            <person name="Thang M."/>
            <person name="Chan C."/>
        </authorList>
    </citation>
    <scope>NUCLEOTIDE SEQUENCE [LARGE SCALE GENOMIC DNA]</scope>
</reference>
<feature type="non-terminal residue" evidence="2">
    <location>
        <position position="1"/>
    </location>
</feature>
<evidence type="ECO:0000256" key="1">
    <source>
        <dbReference type="SAM" id="MobiDB-lite"/>
    </source>
</evidence>
<feature type="non-terminal residue" evidence="2">
    <location>
        <position position="140"/>
    </location>
</feature>
<dbReference type="Proteomes" id="UP001642464">
    <property type="component" value="Unassembled WGS sequence"/>
</dbReference>
<name>A0ABP0NRH1_9DINO</name>
<comment type="caution">
    <text evidence="2">The sequence shown here is derived from an EMBL/GenBank/DDBJ whole genome shotgun (WGS) entry which is preliminary data.</text>
</comment>